<reference evidence="1 2" key="1">
    <citation type="journal article" date="2021" name="BMC Biol.">
        <title>Horizontally acquired antibacterial genes associated with adaptive radiation of ladybird beetles.</title>
        <authorList>
            <person name="Li H.S."/>
            <person name="Tang X.F."/>
            <person name="Huang Y.H."/>
            <person name="Xu Z.Y."/>
            <person name="Chen M.L."/>
            <person name="Du X.Y."/>
            <person name="Qiu B.Y."/>
            <person name="Chen P.T."/>
            <person name="Zhang W."/>
            <person name="Slipinski A."/>
            <person name="Escalona H.E."/>
            <person name="Waterhouse R.M."/>
            <person name="Zwick A."/>
            <person name="Pang H."/>
        </authorList>
    </citation>
    <scope>NUCLEOTIDE SEQUENCE [LARGE SCALE GENOMIC DNA]</scope>
    <source>
        <strain evidence="1">SYSU2018</strain>
    </source>
</reference>
<accession>A0ABD2MRY1</accession>
<dbReference type="InterPro" id="IPR026173">
    <property type="entry name" value="SPAG17"/>
</dbReference>
<evidence type="ECO:0000313" key="2">
    <source>
        <dbReference type="Proteomes" id="UP001516400"/>
    </source>
</evidence>
<gene>
    <name evidence="1" type="ORF">HHI36_008209</name>
</gene>
<dbReference type="Proteomes" id="UP001516400">
    <property type="component" value="Unassembled WGS sequence"/>
</dbReference>
<organism evidence="1 2">
    <name type="scientific">Cryptolaemus montrouzieri</name>
    <dbReference type="NCBI Taxonomy" id="559131"/>
    <lineage>
        <taxon>Eukaryota</taxon>
        <taxon>Metazoa</taxon>
        <taxon>Ecdysozoa</taxon>
        <taxon>Arthropoda</taxon>
        <taxon>Hexapoda</taxon>
        <taxon>Insecta</taxon>
        <taxon>Pterygota</taxon>
        <taxon>Neoptera</taxon>
        <taxon>Endopterygota</taxon>
        <taxon>Coleoptera</taxon>
        <taxon>Polyphaga</taxon>
        <taxon>Cucujiformia</taxon>
        <taxon>Coccinelloidea</taxon>
        <taxon>Coccinellidae</taxon>
        <taxon>Scymninae</taxon>
        <taxon>Scymnini</taxon>
        <taxon>Cryptolaemus</taxon>
    </lineage>
</organism>
<keyword evidence="2" id="KW-1185">Reference proteome</keyword>
<proteinExistence type="predicted"/>
<evidence type="ECO:0000313" key="1">
    <source>
        <dbReference type="EMBL" id="KAL3269128.1"/>
    </source>
</evidence>
<name>A0ABD2MRY1_9CUCU</name>
<dbReference type="PANTHER" id="PTHR21963">
    <property type="entry name" value="PF6"/>
    <property type="match status" value="1"/>
</dbReference>
<protein>
    <submittedName>
        <fullName evidence="1">Uncharacterized protein</fullName>
    </submittedName>
</protein>
<comment type="caution">
    <text evidence="1">The sequence shown here is derived from an EMBL/GenBank/DDBJ whole genome shotgun (WGS) entry which is preliminary data.</text>
</comment>
<sequence length="1581" mass="185348">MGSLEIMIPSTEFKTMTLEKFCVKRHFEIGLINSATLQDENFLENLVALNKTKEKLTQVTFIEQKEVNNFITDVSMGKMDFQFPPSLMDELESFSQNGKPICSNDYELDEEYEAYSMKFKLIQVMYQQYADLVADMRRREKTERELDILAERKPKRPYSEMKSKQSTATSIKSGKRNYFMPEDYTDVEITENDLIVDDLLKNQINFYIFRGYEDINIVKYLLKAKMNLSFIIQVSEFEPDENRDLNYFWKAVTDIRNCPCDSLQNIALMKYQAPPHEDNCVQLEAYLKELLTVVKSLVDLKRQHFNYIKSLKVIDTKFTETFRAFPVYESLMNNYPLETITIPLVINSMIQEVQMKSENIVKTFVNKKPHKSSKIHTTTCPFDVISNLRPKQKKETEEEDKSFKVYDKDNLNLTLRSYKDIGYQYVQDNLNILKLQPSVTFAQQCNFQTSLDDTMHHTHDVFVPSEDEPSFTDEQIDHLINLLYLKNKYSYKKEYNKTHGNEFTNNLIFHDEYRHVQNSQPHCIFNKGWKKPMPFIDHNSDSNVYESLRPMALHWAEILKPEVLFQYLFDSQLKYLCCDYIQCIFTNSLLVRFHNDVNSFGLHTRVFNEYLRTPVGLGDFCKFTLIDDYEWLKKHEVPPQITYTTVVEFLEDQTAMRLYGDVNNYYKDLLVPQIKYSSSDIRKVTECPCLEDNVCTILERCSDNYAPYAELSANLEAILKDLEEYKNIIDLAEHCKRKSDQHYSFAAYNFGVTKFRVKGHMIHFESLDNVRLTVDYTQLHDELPTLTVKIMSENYLFVCHTPQNSFNCHVFLSDETIVVFSKPLVPSKREESTDLHKEESELTFKDLEEAIYDIRKRSPQNSIFSQEDQPAVPSNQEYTIPSFDLNHYSSLESYPIVGNLIRETPVEQHKRNLEKEVDLLKRLQNHPRCMKVSRKSSRHFNYLEKKIPESNIPISDIIKRIIDNPNKKQQCEIPKRKCIIKGDKEMRKSNVNFDVSATVPNGLSIKLLPSEIFPGSSIIRQSYEYASPPAEIQRERYRMFTEDGTLIIGHFDGGITLLMSSGREIIFRKPSNIKDEDNYCRVKKKVDEHTIRKLLARLMSNKPNQPHSEYFISRRGHLNSKSQTVSFCKGLTEIETVPYSVISMITYEGEKITIKNKKLFRALHSRHTFEVNFQSEESCFKREDGFKSTIDRDGTHHIEFPDGTTIKTVMHVEEVPIRFNKKDKMGWVLITCTFFYEHPYYKPVFFDNINSNINIRFNEYDYLNINADGCIANLGNSINLSIKPNHIRFTKKCNSCEAEYKCKLYVDPLYNNKKPDEGTYFVTVEDSYKKHFKADFDGKCKVIPTYLTGPMNKNRCYYHSSTMELQKIYLINNDLSGMVLHNDKIASSLTRDSDHDKNINHFFDVRNALVFLTQCKTFYNKFNERFYGKILTELEKYSNELINENRPVFYRTNRNLFSMFEMDQVSGLMTCLKKFFKEEVMKNVASSLSALKFHLKTSKFSINTLSQNEDEPDVIPRTIMSIQEKMLELSRRDAQVKQIFKAPIPNYFNSKVCTYVEGDKYNSESSIRNKTSDQPTRTSSL</sequence>
<dbReference type="EMBL" id="JABFTP020000021">
    <property type="protein sequence ID" value="KAL3269128.1"/>
    <property type="molecule type" value="Genomic_DNA"/>
</dbReference>
<dbReference type="PANTHER" id="PTHR21963:SF1">
    <property type="entry name" value="SPERM-ASSOCIATED ANTIGEN 17"/>
    <property type="match status" value="1"/>
</dbReference>